<protein>
    <recommendedName>
        <fullName evidence="3">Lipoprotein</fullName>
    </recommendedName>
</protein>
<evidence type="ECO:0000313" key="1">
    <source>
        <dbReference type="EMBL" id="RAO94909.1"/>
    </source>
</evidence>
<sequence>MATVKVLSVIAAIGGCASVPWFLQNTNEKGSTSSLEEKQIPETIASPREVKKMEKLVPATQFQKTVKENCQVIDFPDLNNFLYDLSTSGTFIPVSCEGANKDSSSKIPNNWKGLFPDYLFVNKSEFNKGKKFELTTETTILSDGNAQTIFEGTGLHEVVTGKWGEETSVFRGEEVVKVQTINFVQLQAGKIFLFLK</sequence>
<dbReference type="Proteomes" id="UP000249762">
    <property type="component" value="Unassembled WGS sequence"/>
</dbReference>
<accession>A0A328PUX8</accession>
<comment type="caution">
    <text evidence="1">The sequence shown here is derived from an EMBL/GenBank/DDBJ whole genome shotgun (WGS) entry which is preliminary data.</text>
</comment>
<dbReference type="EMBL" id="QKVO01000011">
    <property type="protein sequence ID" value="RAO94909.1"/>
    <property type="molecule type" value="Genomic_DNA"/>
</dbReference>
<evidence type="ECO:0008006" key="3">
    <source>
        <dbReference type="Google" id="ProtNLM"/>
    </source>
</evidence>
<name>A0A328PUX8_9MOLU</name>
<proteinExistence type="predicted"/>
<dbReference type="AlphaFoldDB" id="A0A328PUX8"/>
<reference evidence="2" key="1">
    <citation type="submission" date="2018-06" db="EMBL/GenBank/DDBJ databases">
        <authorList>
            <person name="Martinez Ocampo F."/>
            <person name="Quiroz Castaneda R.E."/>
            <person name="Rojas Lopez X."/>
        </authorList>
    </citation>
    <scope>NUCLEOTIDE SEQUENCE [LARGE SCALE GENOMIC DNA]</scope>
    <source>
        <strain evidence="2">INIFAP02</strain>
    </source>
</reference>
<organism evidence="1 2">
    <name type="scientific">Mycoplasma wenyonii</name>
    <dbReference type="NCBI Taxonomy" id="65123"/>
    <lineage>
        <taxon>Bacteria</taxon>
        <taxon>Bacillati</taxon>
        <taxon>Mycoplasmatota</taxon>
        <taxon>Mollicutes</taxon>
        <taxon>Mycoplasmataceae</taxon>
        <taxon>Mycoplasma</taxon>
    </lineage>
</organism>
<gene>
    <name evidence="1" type="ORF">DNK47_02450</name>
</gene>
<keyword evidence="2" id="KW-1185">Reference proteome</keyword>
<dbReference type="PROSITE" id="PS51257">
    <property type="entry name" value="PROKAR_LIPOPROTEIN"/>
    <property type="match status" value="1"/>
</dbReference>
<evidence type="ECO:0000313" key="2">
    <source>
        <dbReference type="Proteomes" id="UP000249762"/>
    </source>
</evidence>